<gene>
    <name evidence="4" type="ORF">CSING_12410</name>
</gene>
<keyword evidence="2" id="KW-1133">Transmembrane helix</keyword>
<protein>
    <submittedName>
        <fullName evidence="4">DMT(Drug/metabolite transporter) superfamily permease</fullName>
    </submittedName>
</protein>
<feature type="transmembrane region" description="Helical" evidence="2">
    <location>
        <begin position="337"/>
        <end position="357"/>
    </location>
</feature>
<dbReference type="Proteomes" id="UP000031890">
    <property type="component" value="Chromosome"/>
</dbReference>
<feature type="transmembrane region" description="Helical" evidence="2">
    <location>
        <begin position="111"/>
        <end position="133"/>
    </location>
</feature>
<comment type="similarity">
    <text evidence="1">Belongs to the EamA transporter family.</text>
</comment>
<evidence type="ECO:0000256" key="2">
    <source>
        <dbReference type="SAM" id="Phobius"/>
    </source>
</evidence>
<name>A0A0B6EU12_9CORY</name>
<keyword evidence="2" id="KW-0472">Membrane</keyword>
<feature type="transmembrane region" description="Helical" evidence="2">
    <location>
        <begin position="312"/>
        <end position="331"/>
    </location>
</feature>
<evidence type="ECO:0000259" key="3">
    <source>
        <dbReference type="Pfam" id="PF00892"/>
    </source>
</evidence>
<dbReference type="EMBL" id="CP010827">
    <property type="protein sequence ID" value="AJI79972.1"/>
    <property type="molecule type" value="Genomic_DNA"/>
</dbReference>
<organism evidence="4 5">
    <name type="scientific">Corynebacterium singulare</name>
    <dbReference type="NCBI Taxonomy" id="161899"/>
    <lineage>
        <taxon>Bacteria</taxon>
        <taxon>Bacillati</taxon>
        <taxon>Actinomycetota</taxon>
        <taxon>Actinomycetes</taxon>
        <taxon>Mycobacteriales</taxon>
        <taxon>Corynebacteriaceae</taxon>
        <taxon>Corynebacterium</taxon>
    </lineage>
</organism>
<dbReference type="InterPro" id="IPR000620">
    <property type="entry name" value="EamA_dom"/>
</dbReference>
<keyword evidence="2" id="KW-0812">Transmembrane</keyword>
<feature type="transmembrane region" description="Helical" evidence="2">
    <location>
        <begin position="282"/>
        <end position="300"/>
    </location>
</feature>
<sequence>MANNTMTAGVSTPPHPSLASNPVKPFSHGKAVAILLLGTMFLSGTPLWVKGSNMDPATQAFLRVSIGFLLLLPFGIVEMRKKMVLPKKGIMFSCIAGLFLGLDFTNWNFSIFLIGSGVAAILLNLQVVIVPILTTIFDKYKLPKSFIVILPLMIVGVLFTGGVFEPAAELAGPAEISGIKTSVLGTACGLTSGICYSFYLYFSRKAGVTAPRNDIYVQPMMFTMLAQCVVPTIIMIIGNGFNITTGVLVEDANGQMVLPELPEGVGLFEAVSQGDPIDGGNWVHLISLIVLGQAMAWTFVQMGTVWLEPVLSAGILLLSPVTSVIIAWPLFGEIPSWLQWLGVVIILGCVMFQNGMFDPLLGKKKKEEPVVAETVNEAAGPAH</sequence>
<evidence type="ECO:0000256" key="1">
    <source>
        <dbReference type="ARBA" id="ARBA00007362"/>
    </source>
</evidence>
<dbReference type="GO" id="GO:0016020">
    <property type="term" value="C:membrane"/>
    <property type="evidence" value="ECO:0007669"/>
    <property type="project" value="InterPro"/>
</dbReference>
<feature type="domain" description="EamA" evidence="3">
    <location>
        <begin position="31"/>
        <end position="160"/>
    </location>
</feature>
<evidence type="ECO:0000313" key="5">
    <source>
        <dbReference type="Proteomes" id="UP000031890"/>
    </source>
</evidence>
<reference evidence="4 5" key="1">
    <citation type="journal article" date="2015" name="Genome Announc.">
        <title>Complete Genome Sequence and Annotation of Corynebacterium singulare DSM 44357, Isolated from a Human Semen Specimen.</title>
        <authorList>
            <person name="Merten M."/>
            <person name="Brinkrolf K."/>
            <person name="Albersmeier A."/>
            <person name="Kutter Y."/>
            <person name="Ruckert C."/>
            <person name="Tauch A."/>
        </authorList>
    </citation>
    <scope>NUCLEOTIDE SEQUENCE [LARGE SCALE GENOMIC DNA]</scope>
    <source>
        <strain evidence="4">IBS B52218</strain>
    </source>
</reference>
<feature type="transmembrane region" description="Helical" evidence="2">
    <location>
        <begin position="31"/>
        <end position="48"/>
    </location>
</feature>
<accession>A0A0B6EU12</accession>
<dbReference type="HOGENOM" id="CLU_033863_0_1_11"/>
<feature type="transmembrane region" description="Helical" evidence="2">
    <location>
        <begin position="89"/>
        <end position="105"/>
    </location>
</feature>
<dbReference type="KEGG" id="csx:CSING_12410"/>
<evidence type="ECO:0000313" key="4">
    <source>
        <dbReference type="EMBL" id="AJI79972.1"/>
    </source>
</evidence>
<dbReference type="STRING" id="161899.CSING_12410"/>
<feature type="domain" description="EamA" evidence="3">
    <location>
        <begin position="275"/>
        <end position="351"/>
    </location>
</feature>
<dbReference type="SUPFAM" id="SSF103481">
    <property type="entry name" value="Multidrug resistance efflux transporter EmrE"/>
    <property type="match status" value="2"/>
</dbReference>
<feature type="transmembrane region" description="Helical" evidence="2">
    <location>
        <begin position="222"/>
        <end position="241"/>
    </location>
</feature>
<proteinExistence type="inferred from homology"/>
<dbReference type="PANTHER" id="PTHR22911">
    <property type="entry name" value="ACYL-MALONYL CONDENSING ENZYME-RELATED"/>
    <property type="match status" value="1"/>
</dbReference>
<feature type="transmembrane region" description="Helical" evidence="2">
    <location>
        <begin position="60"/>
        <end position="77"/>
    </location>
</feature>
<dbReference type="AlphaFoldDB" id="A0A0B6EU12"/>
<feature type="transmembrane region" description="Helical" evidence="2">
    <location>
        <begin position="184"/>
        <end position="202"/>
    </location>
</feature>
<dbReference type="Pfam" id="PF00892">
    <property type="entry name" value="EamA"/>
    <property type="match status" value="2"/>
</dbReference>
<dbReference type="InterPro" id="IPR037185">
    <property type="entry name" value="EmrE-like"/>
</dbReference>
<feature type="transmembrane region" description="Helical" evidence="2">
    <location>
        <begin position="145"/>
        <end position="164"/>
    </location>
</feature>